<accession>A0ABM1EYZ7</accession>
<dbReference type="InterPro" id="IPR043458">
    <property type="entry name" value="GPR158/179"/>
</dbReference>
<protein>
    <submittedName>
        <fullName evidence="10">Uncharacterized protein LOC106817274</fullName>
    </submittedName>
</protein>
<dbReference type="RefSeq" id="XP_014677418.1">
    <property type="nucleotide sequence ID" value="XM_014821932.1"/>
</dbReference>
<gene>
    <name evidence="10" type="primary">LOC106817274</name>
</gene>
<comment type="similarity">
    <text evidence="2">Belongs to the G-protein coupled receptor 3 family.</text>
</comment>
<dbReference type="Proteomes" id="UP000695022">
    <property type="component" value="Unplaced"/>
</dbReference>
<feature type="chain" id="PRO_5045591750" evidence="8">
    <location>
        <begin position="23"/>
        <end position="309"/>
    </location>
</feature>
<dbReference type="PANTHER" id="PTHR32546">
    <property type="entry name" value="G-PROTEIN COUPLED RECEPTOR 158-RELATED"/>
    <property type="match status" value="1"/>
</dbReference>
<evidence type="ECO:0000256" key="2">
    <source>
        <dbReference type="ARBA" id="ARBA00007242"/>
    </source>
</evidence>
<sequence>MEIPMCDFVLCFALLYVSGIQAILGSSSAHHRYGESFLLYLRHIDSANGAPLEVKYRGTRSGDAAATATTTDDDAASSRQQDLLADIWTYIERVQTNAAENCTRASLATQYGYEFPRQSYLRFESQATSAIKTANVLNNLFQTSTSVNLLRSDALYYAMVGSLIETDSTLYGAAIAFDQDVYPDKTRKLFCAYAYRQEDSSSGGGETKVEDLSLAYNYTDNSTVGNGWFREQKYKAHDPSRLLQKDRKYSGSGASNFRAVRGGVPLRLVTDVDGVWSSPYFDCGLSNRWTVTYSIPFYEWDGSDHFRFM</sequence>
<evidence type="ECO:0000256" key="3">
    <source>
        <dbReference type="ARBA" id="ARBA00022475"/>
    </source>
</evidence>
<keyword evidence="3" id="KW-1003">Cell membrane</keyword>
<evidence type="ECO:0000256" key="1">
    <source>
        <dbReference type="ARBA" id="ARBA00004651"/>
    </source>
</evidence>
<dbReference type="Gene3D" id="3.30.450.20">
    <property type="entry name" value="PAS domain"/>
    <property type="match status" value="1"/>
</dbReference>
<dbReference type="GeneID" id="106817274"/>
<keyword evidence="3" id="KW-0472">Membrane</keyword>
<evidence type="ECO:0000256" key="7">
    <source>
        <dbReference type="ARBA" id="ARBA00023224"/>
    </source>
</evidence>
<proteinExistence type="inferred from homology"/>
<keyword evidence="7" id="KW-0807">Transducer</keyword>
<evidence type="ECO:0000256" key="5">
    <source>
        <dbReference type="ARBA" id="ARBA00023170"/>
    </source>
</evidence>
<keyword evidence="5" id="KW-0675">Receptor</keyword>
<evidence type="ECO:0000256" key="6">
    <source>
        <dbReference type="ARBA" id="ARBA00023180"/>
    </source>
</evidence>
<evidence type="ECO:0000256" key="8">
    <source>
        <dbReference type="SAM" id="SignalP"/>
    </source>
</evidence>
<organism evidence="9 10">
    <name type="scientific">Priapulus caudatus</name>
    <name type="common">Priapulid worm</name>
    <dbReference type="NCBI Taxonomy" id="37621"/>
    <lineage>
        <taxon>Eukaryota</taxon>
        <taxon>Metazoa</taxon>
        <taxon>Ecdysozoa</taxon>
        <taxon>Scalidophora</taxon>
        <taxon>Priapulida</taxon>
        <taxon>Priapulimorpha</taxon>
        <taxon>Priapulimorphida</taxon>
        <taxon>Priapulidae</taxon>
        <taxon>Priapulus</taxon>
    </lineage>
</organism>
<evidence type="ECO:0000313" key="9">
    <source>
        <dbReference type="Proteomes" id="UP000695022"/>
    </source>
</evidence>
<keyword evidence="4" id="KW-0297">G-protein coupled receptor</keyword>
<keyword evidence="8" id="KW-0732">Signal</keyword>
<name>A0ABM1EYZ7_PRICU</name>
<evidence type="ECO:0000313" key="10">
    <source>
        <dbReference type="RefSeq" id="XP_014677418.1"/>
    </source>
</evidence>
<keyword evidence="6" id="KW-0325">Glycoprotein</keyword>
<keyword evidence="9" id="KW-1185">Reference proteome</keyword>
<evidence type="ECO:0000256" key="4">
    <source>
        <dbReference type="ARBA" id="ARBA00023040"/>
    </source>
</evidence>
<reference evidence="10" key="1">
    <citation type="submission" date="2025-08" db="UniProtKB">
        <authorList>
            <consortium name="RefSeq"/>
        </authorList>
    </citation>
    <scope>IDENTIFICATION</scope>
</reference>
<feature type="signal peptide" evidence="8">
    <location>
        <begin position="1"/>
        <end position="22"/>
    </location>
</feature>
<comment type="subcellular location">
    <subcellularLocation>
        <location evidence="1">Cell membrane</location>
        <topology evidence="1">Multi-pass membrane protein</topology>
    </subcellularLocation>
</comment>
<dbReference type="PANTHER" id="PTHR32546:SF26">
    <property type="entry name" value="SMOG, ISOFORM D"/>
    <property type="match status" value="1"/>
</dbReference>